<keyword evidence="1" id="KW-0812">Transmembrane</keyword>
<evidence type="ECO:0000256" key="1">
    <source>
        <dbReference type="SAM" id="Phobius"/>
    </source>
</evidence>
<accession>A0A6I1MRM8</accession>
<keyword evidence="3" id="KW-1185">Reference proteome</keyword>
<keyword evidence="1" id="KW-0472">Membrane</keyword>
<dbReference type="RefSeq" id="WP_152889175.1">
    <property type="nucleotide sequence ID" value="NZ_WHJC01000079.1"/>
</dbReference>
<dbReference type="EMBL" id="WHJC01000079">
    <property type="protein sequence ID" value="MPQ43551.1"/>
    <property type="molecule type" value="Genomic_DNA"/>
</dbReference>
<evidence type="ECO:0000313" key="2">
    <source>
        <dbReference type="EMBL" id="MPQ43551.1"/>
    </source>
</evidence>
<proteinExistence type="predicted"/>
<protein>
    <submittedName>
        <fullName evidence="2">Uncharacterized protein</fullName>
    </submittedName>
</protein>
<name>A0A6I1MRM8_9CLOT</name>
<gene>
    <name evidence="2" type="ORF">GBZ86_07250</name>
</gene>
<dbReference type="Proteomes" id="UP000430345">
    <property type="component" value="Unassembled WGS sequence"/>
</dbReference>
<feature type="transmembrane region" description="Helical" evidence="1">
    <location>
        <begin position="152"/>
        <end position="170"/>
    </location>
</feature>
<sequence length="175" mass="19547">MSNFEPNSLVKECIEKSDIPALRNSICTIIYSDRNFSKGDFKNTLNYVVNKCGIKGIYEPFNSEIDSIQLKKDGNYSEDDFAEAVYELEKNFCKERIDFVEKIGRSLYGISMQNVNSKNVIKGEDENNGKKSVVQKNSASTQIKASKDKKNLAIGIGIAVVVIGVAYLIISKINK</sequence>
<reference evidence="2 3" key="1">
    <citation type="submission" date="2019-10" db="EMBL/GenBank/DDBJ databases">
        <title>The Genome Sequence of Clostridium tarantellae Isolated from Fish Brain.</title>
        <authorList>
            <person name="Bano L."/>
            <person name="Kiel M."/>
            <person name="Sales G."/>
            <person name="Doxey A.C."/>
            <person name="Mansfield M.J."/>
            <person name="Schiavone M."/>
            <person name="Rossetto O."/>
            <person name="Pirazzini M."/>
            <person name="Dobrindt U."/>
            <person name="Montecucco C."/>
        </authorList>
    </citation>
    <scope>NUCLEOTIDE SEQUENCE [LARGE SCALE GENOMIC DNA]</scope>
    <source>
        <strain evidence="2 3">DSM 3997</strain>
    </source>
</reference>
<organism evidence="2 3">
    <name type="scientific">Clostridium tarantellae</name>
    <dbReference type="NCBI Taxonomy" id="39493"/>
    <lineage>
        <taxon>Bacteria</taxon>
        <taxon>Bacillati</taxon>
        <taxon>Bacillota</taxon>
        <taxon>Clostridia</taxon>
        <taxon>Eubacteriales</taxon>
        <taxon>Clostridiaceae</taxon>
        <taxon>Clostridium</taxon>
    </lineage>
</organism>
<dbReference type="OrthoDB" id="1911987at2"/>
<comment type="caution">
    <text evidence="2">The sequence shown here is derived from an EMBL/GenBank/DDBJ whole genome shotgun (WGS) entry which is preliminary data.</text>
</comment>
<evidence type="ECO:0000313" key="3">
    <source>
        <dbReference type="Proteomes" id="UP000430345"/>
    </source>
</evidence>
<dbReference type="AlphaFoldDB" id="A0A6I1MRM8"/>
<keyword evidence="1" id="KW-1133">Transmembrane helix</keyword>